<evidence type="ECO:0000313" key="5">
    <source>
        <dbReference type="Proteomes" id="UP001185092"/>
    </source>
</evidence>
<dbReference type="CDD" id="cd04301">
    <property type="entry name" value="NAT_SF"/>
    <property type="match status" value="1"/>
</dbReference>
<dbReference type="Proteomes" id="UP001185092">
    <property type="component" value="Unassembled WGS sequence"/>
</dbReference>
<dbReference type="EC" id="2.3.1.-" evidence="4"/>
<keyword evidence="1 4" id="KW-0808">Transferase</keyword>
<protein>
    <submittedName>
        <fullName evidence="4">Acetyltransferase</fullName>
        <ecNumber evidence="4">2.3.1.-</ecNumber>
    </submittedName>
</protein>
<name>A0AAE3XJK9_9BACT</name>
<dbReference type="AlphaFoldDB" id="A0AAE3XJK9"/>
<keyword evidence="2 4" id="KW-0012">Acyltransferase</keyword>
<dbReference type="Gene3D" id="3.40.630.30">
    <property type="match status" value="1"/>
</dbReference>
<evidence type="ECO:0000256" key="2">
    <source>
        <dbReference type="ARBA" id="ARBA00023315"/>
    </source>
</evidence>
<dbReference type="Pfam" id="PF13508">
    <property type="entry name" value="Acetyltransf_7"/>
    <property type="match status" value="1"/>
</dbReference>
<dbReference type="EMBL" id="JAVDQD010000001">
    <property type="protein sequence ID" value="MDR6237828.1"/>
    <property type="molecule type" value="Genomic_DNA"/>
</dbReference>
<dbReference type="SUPFAM" id="SSF55729">
    <property type="entry name" value="Acyl-CoA N-acyltransferases (Nat)"/>
    <property type="match status" value="1"/>
</dbReference>
<proteinExistence type="predicted"/>
<dbReference type="GO" id="GO:0016747">
    <property type="term" value="F:acyltransferase activity, transferring groups other than amino-acyl groups"/>
    <property type="evidence" value="ECO:0007669"/>
    <property type="project" value="InterPro"/>
</dbReference>
<feature type="domain" description="N-acetyltransferase" evidence="3">
    <location>
        <begin position="17"/>
        <end position="148"/>
    </location>
</feature>
<keyword evidence="5" id="KW-1185">Reference proteome</keyword>
<dbReference type="PANTHER" id="PTHR43800">
    <property type="entry name" value="PEPTIDYL-LYSINE N-ACETYLTRANSFERASE YJAB"/>
    <property type="match status" value="1"/>
</dbReference>
<dbReference type="InterPro" id="IPR000182">
    <property type="entry name" value="GNAT_dom"/>
</dbReference>
<dbReference type="RefSeq" id="WP_309937298.1">
    <property type="nucleotide sequence ID" value="NZ_AP025305.1"/>
</dbReference>
<comment type="caution">
    <text evidence="4">The sequence shown here is derived from an EMBL/GenBank/DDBJ whole genome shotgun (WGS) entry which is preliminary data.</text>
</comment>
<organism evidence="4 5">
    <name type="scientific">Aureibacter tunicatorum</name>
    <dbReference type="NCBI Taxonomy" id="866807"/>
    <lineage>
        <taxon>Bacteria</taxon>
        <taxon>Pseudomonadati</taxon>
        <taxon>Bacteroidota</taxon>
        <taxon>Cytophagia</taxon>
        <taxon>Cytophagales</taxon>
        <taxon>Persicobacteraceae</taxon>
        <taxon>Aureibacter</taxon>
    </lineage>
</organism>
<evidence type="ECO:0000259" key="3">
    <source>
        <dbReference type="PROSITE" id="PS51186"/>
    </source>
</evidence>
<accession>A0AAE3XJK9</accession>
<sequence length="148" mass="16920">MQYKIQKIKKSEYKEVVEVWEASVRATHDFLKEEDITYFKPLILDVYLDAVDLRCVKNDEDEIIGFLGVADQSIEMLFIHPDKRGKGVGSALLKYAIEELGACKVDSNEQNPQATGFYEKFGFEVYSRSETDSSGKPYPILHMKLVNS</sequence>
<evidence type="ECO:0000313" key="4">
    <source>
        <dbReference type="EMBL" id="MDR6237828.1"/>
    </source>
</evidence>
<reference evidence="4" key="1">
    <citation type="submission" date="2023-07" db="EMBL/GenBank/DDBJ databases">
        <title>Genomic Encyclopedia of Type Strains, Phase IV (KMG-IV): sequencing the most valuable type-strain genomes for metagenomic binning, comparative biology and taxonomic classification.</title>
        <authorList>
            <person name="Goeker M."/>
        </authorList>
    </citation>
    <scope>NUCLEOTIDE SEQUENCE</scope>
    <source>
        <strain evidence="4">DSM 26174</strain>
    </source>
</reference>
<dbReference type="NCBIfam" id="NF007807">
    <property type="entry name" value="PRK10514.1"/>
    <property type="match status" value="1"/>
</dbReference>
<dbReference type="PANTHER" id="PTHR43800:SF1">
    <property type="entry name" value="PEPTIDYL-LYSINE N-ACETYLTRANSFERASE YJAB"/>
    <property type="match status" value="1"/>
</dbReference>
<evidence type="ECO:0000256" key="1">
    <source>
        <dbReference type="ARBA" id="ARBA00022679"/>
    </source>
</evidence>
<gene>
    <name evidence="4" type="ORF">HNQ88_000804</name>
</gene>
<dbReference type="PROSITE" id="PS51186">
    <property type="entry name" value="GNAT"/>
    <property type="match status" value="1"/>
</dbReference>
<dbReference type="InterPro" id="IPR016181">
    <property type="entry name" value="Acyl_CoA_acyltransferase"/>
</dbReference>